<protein>
    <submittedName>
        <fullName evidence="8">Cytochrome c</fullName>
    </submittedName>
</protein>
<dbReference type="InterPro" id="IPR009056">
    <property type="entry name" value="Cyt_c-like_dom"/>
</dbReference>
<keyword evidence="5" id="KW-0408">Iron</keyword>
<dbReference type="SUPFAM" id="SSF46626">
    <property type="entry name" value="Cytochrome c"/>
    <property type="match status" value="2"/>
</dbReference>
<comment type="caution">
    <text evidence="8">The sequence shown here is derived from an EMBL/GenBank/DDBJ whole genome shotgun (WGS) entry which is preliminary data.</text>
</comment>
<feature type="domain" description="Cytochrome c" evidence="7">
    <location>
        <begin position="158"/>
        <end position="251"/>
    </location>
</feature>
<dbReference type="AlphaFoldDB" id="A0A1J5PW12"/>
<dbReference type="PROSITE" id="PS51007">
    <property type="entry name" value="CYTC"/>
    <property type="match status" value="2"/>
</dbReference>
<proteinExistence type="predicted"/>
<evidence type="ECO:0000256" key="4">
    <source>
        <dbReference type="ARBA" id="ARBA00022982"/>
    </source>
</evidence>
<dbReference type="GO" id="GO:0046872">
    <property type="term" value="F:metal ion binding"/>
    <property type="evidence" value="ECO:0007669"/>
    <property type="project" value="UniProtKB-KW"/>
</dbReference>
<keyword evidence="1" id="KW-0813">Transport</keyword>
<dbReference type="InterPro" id="IPR036909">
    <property type="entry name" value="Cyt_c-like_dom_sf"/>
</dbReference>
<gene>
    <name evidence="8" type="ORF">GALL_426740</name>
</gene>
<dbReference type="PANTHER" id="PTHR37823">
    <property type="entry name" value="CYTOCHROME C-553-LIKE"/>
    <property type="match status" value="1"/>
</dbReference>
<name>A0A1J5PW12_9ZZZZ</name>
<feature type="domain" description="Cytochrome c" evidence="7">
    <location>
        <begin position="37"/>
        <end position="128"/>
    </location>
</feature>
<accession>A0A1J5PW12</accession>
<keyword evidence="6" id="KW-0472">Membrane</keyword>
<keyword evidence="4" id="KW-0249">Electron transport</keyword>
<feature type="transmembrane region" description="Helical" evidence="6">
    <location>
        <begin position="266"/>
        <end position="286"/>
    </location>
</feature>
<keyword evidence="2" id="KW-0349">Heme</keyword>
<keyword evidence="6" id="KW-1133">Transmembrane helix</keyword>
<evidence type="ECO:0000256" key="2">
    <source>
        <dbReference type="ARBA" id="ARBA00022617"/>
    </source>
</evidence>
<evidence type="ECO:0000256" key="5">
    <source>
        <dbReference type="ARBA" id="ARBA00023004"/>
    </source>
</evidence>
<reference evidence="8" key="1">
    <citation type="submission" date="2016-10" db="EMBL/GenBank/DDBJ databases">
        <title>Sequence of Gallionella enrichment culture.</title>
        <authorList>
            <person name="Poehlein A."/>
            <person name="Muehling M."/>
            <person name="Daniel R."/>
        </authorList>
    </citation>
    <scope>NUCLEOTIDE SEQUENCE</scope>
</reference>
<evidence type="ECO:0000256" key="6">
    <source>
        <dbReference type="SAM" id="Phobius"/>
    </source>
</evidence>
<evidence type="ECO:0000256" key="1">
    <source>
        <dbReference type="ARBA" id="ARBA00022448"/>
    </source>
</evidence>
<keyword evidence="6" id="KW-0812">Transmembrane</keyword>
<sequence length="306" mass="31501">MGIAPRNPRKKAFAAGLWKATALAAPLAVAAAAPAAYAQDSGEALFQQRCAQCHTIGKGRLVGPDLKGITSQRSADWLHRFISHPQQVAQSGDAGAKSLLAEYKIPMPDQDISSGQIDAILHYVASAGGAPVGSAASNAQSPANVNNPAPAAPTFSARAADAGARLFTGETRFANGAVACIACHSVSDPAVPFGGGRLAVDLTGIFGQLGAGGINAMLSSPAFPPMIAAYGNHPLTSAEIADLTAFLQRASAQSSAATPSNRSSEILLGGGAVGLVLFLFLLNLVWRERKTEHTKRDIHARQISTF</sequence>
<dbReference type="Gene3D" id="1.10.760.10">
    <property type="entry name" value="Cytochrome c-like domain"/>
    <property type="match status" value="2"/>
</dbReference>
<organism evidence="8">
    <name type="scientific">mine drainage metagenome</name>
    <dbReference type="NCBI Taxonomy" id="410659"/>
    <lineage>
        <taxon>unclassified sequences</taxon>
        <taxon>metagenomes</taxon>
        <taxon>ecological metagenomes</taxon>
    </lineage>
</organism>
<keyword evidence="3" id="KW-0479">Metal-binding</keyword>
<dbReference type="PANTHER" id="PTHR37823:SF1">
    <property type="entry name" value="CYTOCHROME C-553-LIKE"/>
    <property type="match status" value="1"/>
</dbReference>
<dbReference type="Pfam" id="PF00034">
    <property type="entry name" value="Cytochrom_C"/>
    <property type="match status" value="1"/>
</dbReference>
<evidence type="ECO:0000256" key="3">
    <source>
        <dbReference type="ARBA" id="ARBA00022723"/>
    </source>
</evidence>
<dbReference type="EMBL" id="MLJW01002097">
    <property type="protein sequence ID" value="OIQ75657.1"/>
    <property type="molecule type" value="Genomic_DNA"/>
</dbReference>
<dbReference type="GO" id="GO:0020037">
    <property type="term" value="F:heme binding"/>
    <property type="evidence" value="ECO:0007669"/>
    <property type="project" value="InterPro"/>
</dbReference>
<evidence type="ECO:0000259" key="7">
    <source>
        <dbReference type="PROSITE" id="PS51007"/>
    </source>
</evidence>
<dbReference type="InterPro" id="IPR051811">
    <property type="entry name" value="Cytochrome_c550/c551-like"/>
</dbReference>
<evidence type="ECO:0000313" key="8">
    <source>
        <dbReference type="EMBL" id="OIQ75657.1"/>
    </source>
</evidence>
<dbReference type="GO" id="GO:0009055">
    <property type="term" value="F:electron transfer activity"/>
    <property type="evidence" value="ECO:0007669"/>
    <property type="project" value="InterPro"/>
</dbReference>